<name>A0A2P2LZE6_RHIMU</name>
<dbReference type="EMBL" id="GGEC01042847">
    <property type="protein sequence ID" value="MBX23331.1"/>
    <property type="molecule type" value="Transcribed_RNA"/>
</dbReference>
<reference evidence="1" key="1">
    <citation type="submission" date="2018-02" db="EMBL/GenBank/DDBJ databases">
        <title>Rhizophora mucronata_Transcriptome.</title>
        <authorList>
            <person name="Meera S.P."/>
            <person name="Sreeshan A."/>
            <person name="Augustine A."/>
        </authorList>
    </citation>
    <scope>NUCLEOTIDE SEQUENCE</scope>
    <source>
        <tissue evidence="1">Leaf</tissue>
    </source>
</reference>
<dbReference type="AlphaFoldDB" id="A0A2P2LZE6"/>
<accession>A0A2P2LZE6</accession>
<sequence>MTKVIDYWHKHLLTDMVLLFHF</sequence>
<proteinExistence type="predicted"/>
<organism evidence="1">
    <name type="scientific">Rhizophora mucronata</name>
    <name type="common">Asiatic mangrove</name>
    <dbReference type="NCBI Taxonomy" id="61149"/>
    <lineage>
        <taxon>Eukaryota</taxon>
        <taxon>Viridiplantae</taxon>
        <taxon>Streptophyta</taxon>
        <taxon>Embryophyta</taxon>
        <taxon>Tracheophyta</taxon>
        <taxon>Spermatophyta</taxon>
        <taxon>Magnoliopsida</taxon>
        <taxon>eudicotyledons</taxon>
        <taxon>Gunneridae</taxon>
        <taxon>Pentapetalae</taxon>
        <taxon>rosids</taxon>
        <taxon>fabids</taxon>
        <taxon>Malpighiales</taxon>
        <taxon>Rhizophoraceae</taxon>
        <taxon>Rhizophora</taxon>
    </lineage>
</organism>
<protein>
    <submittedName>
        <fullName evidence="1">1 4-alpha-glucan-branching enzyme 3ic/amyloplastic isoform X2</fullName>
    </submittedName>
</protein>
<evidence type="ECO:0000313" key="1">
    <source>
        <dbReference type="EMBL" id="MBX23331.1"/>
    </source>
</evidence>